<evidence type="ECO:0000256" key="9">
    <source>
        <dbReference type="ARBA" id="ARBA00022884"/>
    </source>
</evidence>
<evidence type="ECO:0000256" key="10">
    <source>
        <dbReference type="ARBA" id="ARBA00022898"/>
    </source>
</evidence>
<sequence>MSLSLCFSALRDLRGSQAQYIIMSRIDQKACLKSIYTAGYKAVVIDMQRADKKGSFALETNLPAIEEAIDRLGADRVLCVLSTTSTFAPREPDQVDAIAQMCREKNVGHVINHAYGLQCSKCSHLVDQ</sequence>
<dbReference type="Gene3D" id="3.40.640.10">
    <property type="entry name" value="Type I PLP-dependent aspartate aminotransferase-like (Major domain)"/>
    <property type="match status" value="1"/>
</dbReference>
<evidence type="ECO:0000256" key="2">
    <source>
        <dbReference type="ARBA" id="ARBA00002552"/>
    </source>
</evidence>
<feature type="non-terminal residue" evidence="17">
    <location>
        <position position="128"/>
    </location>
</feature>
<evidence type="ECO:0000313" key="17">
    <source>
        <dbReference type="EMBL" id="PHJ22189.1"/>
    </source>
</evidence>
<dbReference type="OrthoDB" id="330769at2759"/>
<dbReference type="InterPro" id="IPR015421">
    <property type="entry name" value="PyrdxlP-dep_Trfase_major"/>
</dbReference>
<reference evidence="17 18" key="1">
    <citation type="journal article" date="2017" name="Int. J. Parasitol.">
        <title>The genome of the protozoan parasite Cystoisospora suis and a reverse vaccinology approach to identify vaccine candidates.</title>
        <authorList>
            <person name="Palmieri N."/>
            <person name="Shrestha A."/>
            <person name="Ruttkowski B."/>
            <person name="Beck T."/>
            <person name="Vogl C."/>
            <person name="Tomley F."/>
            <person name="Blake D.P."/>
            <person name="Joachim A."/>
        </authorList>
    </citation>
    <scope>NUCLEOTIDE SEQUENCE [LARGE SCALE GENOMIC DNA]</scope>
    <source>
        <strain evidence="17 18">Wien I</strain>
    </source>
</reference>
<evidence type="ECO:0000256" key="13">
    <source>
        <dbReference type="ARBA" id="ARBA00030669"/>
    </source>
</evidence>
<dbReference type="GO" id="GO:0000049">
    <property type="term" value="F:tRNA binding"/>
    <property type="evidence" value="ECO:0007669"/>
    <property type="project" value="UniProtKB-KW"/>
</dbReference>
<dbReference type="EMBL" id="MIGC01001787">
    <property type="protein sequence ID" value="PHJ22189.1"/>
    <property type="molecule type" value="Genomic_DNA"/>
</dbReference>
<dbReference type="Proteomes" id="UP000221165">
    <property type="component" value="Unassembled WGS sequence"/>
</dbReference>
<evidence type="ECO:0000256" key="5">
    <source>
        <dbReference type="ARBA" id="ARBA00012464"/>
    </source>
</evidence>
<dbReference type="GO" id="GO:0001717">
    <property type="term" value="P:conversion of seryl-tRNAsec to selenocys-tRNAsec"/>
    <property type="evidence" value="ECO:0007669"/>
    <property type="project" value="InterPro"/>
</dbReference>
<dbReference type="GeneID" id="94427369"/>
<dbReference type="GO" id="GO:0098621">
    <property type="term" value="F:O-phosphoseryl-tRNA(Sec) selenium transferase activity"/>
    <property type="evidence" value="ECO:0007669"/>
    <property type="project" value="UniProtKB-EC"/>
</dbReference>
<organism evidence="17 18">
    <name type="scientific">Cystoisospora suis</name>
    <dbReference type="NCBI Taxonomy" id="483139"/>
    <lineage>
        <taxon>Eukaryota</taxon>
        <taxon>Sar</taxon>
        <taxon>Alveolata</taxon>
        <taxon>Apicomplexa</taxon>
        <taxon>Conoidasida</taxon>
        <taxon>Coccidia</taxon>
        <taxon>Eucoccidiorida</taxon>
        <taxon>Eimeriorina</taxon>
        <taxon>Sarcocystidae</taxon>
        <taxon>Cystoisospora</taxon>
    </lineage>
</organism>
<proteinExistence type="inferred from homology"/>
<comment type="pathway">
    <text evidence="3">Aminoacyl-tRNA biosynthesis; selenocysteinyl-tRNA(Sec) biosynthesis; selenocysteinyl-tRNA(Sec) from L-seryl-tRNA(Sec) (archaeal/eukaryal route): step 2/2.</text>
</comment>
<evidence type="ECO:0000256" key="4">
    <source>
        <dbReference type="ARBA" id="ARBA00007037"/>
    </source>
</evidence>
<dbReference type="InterPro" id="IPR019872">
    <property type="entry name" value="Sec-tRNA_Se_transferase"/>
</dbReference>
<evidence type="ECO:0000256" key="16">
    <source>
        <dbReference type="ARBA" id="ARBA00048808"/>
    </source>
</evidence>
<evidence type="ECO:0000256" key="11">
    <source>
        <dbReference type="ARBA" id="ARBA00022917"/>
    </source>
</evidence>
<comment type="cofactor">
    <cofactor evidence="1">
        <name>pyridoxal 5'-phosphate</name>
        <dbReference type="ChEBI" id="CHEBI:597326"/>
    </cofactor>
</comment>
<accession>A0A2C6L0F8</accession>
<name>A0A2C6L0F8_9APIC</name>
<evidence type="ECO:0000313" key="18">
    <source>
        <dbReference type="Proteomes" id="UP000221165"/>
    </source>
</evidence>
<dbReference type="InterPro" id="IPR015424">
    <property type="entry name" value="PyrdxlP-dep_Trfase"/>
</dbReference>
<evidence type="ECO:0000256" key="12">
    <source>
        <dbReference type="ARBA" id="ARBA00023266"/>
    </source>
</evidence>
<comment type="similarity">
    <text evidence="4">Belongs to the SepSecS family.</text>
</comment>
<keyword evidence="10" id="KW-0663">Pyridoxal phosphate</keyword>
<keyword evidence="11" id="KW-0648">Protein biosynthesis</keyword>
<dbReference type="Pfam" id="PF05889">
    <property type="entry name" value="SepSecS"/>
    <property type="match status" value="1"/>
</dbReference>
<keyword evidence="18" id="KW-1185">Reference proteome</keyword>
<dbReference type="PANTHER" id="PTHR12944:SF2">
    <property type="entry name" value="O-PHOSPHOSERYL-TRNA(SEC) SELENIUM TRANSFERASE"/>
    <property type="match status" value="1"/>
</dbReference>
<evidence type="ECO:0000256" key="15">
    <source>
        <dbReference type="ARBA" id="ARBA00032693"/>
    </source>
</evidence>
<gene>
    <name evidence="17" type="ORF">CSUI_003963</name>
</gene>
<evidence type="ECO:0000256" key="8">
    <source>
        <dbReference type="ARBA" id="ARBA00022679"/>
    </source>
</evidence>
<dbReference type="GO" id="GO:0001514">
    <property type="term" value="P:selenocysteine incorporation"/>
    <property type="evidence" value="ECO:0007669"/>
    <property type="project" value="TreeGrafter"/>
</dbReference>
<evidence type="ECO:0000256" key="14">
    <source>
        <dbReference type="ARBA" id="ARBA00032048"/>
    </source>
</evidence>
<dbReference type="VEuPathDB" id="ToxoDB:CSUI_003963"/>
<evidence type="ECO:0000256" key="6">
    <source>
        <dbReference type="ARBA" id="ARBA00021963"/>
    </source>
</evidence>
<keyword evidence="9" id="KW-0694">RNA-binding</keyword>
<dbReference type="SUPFAM" id="SSF53383">
    <property type="entry name" value="PLP-dependent transferases"/>
    <property type="match status" value="1"/>
</dbReference>
<evidence type="ECO:0000256" key="7">
    <source>
        <dbReference type="ARBA" id="ARBA00022555"/>
    </source>
</evidence>
<comment type="function">
    <text evidence="2">Converts O-phosphoseryl-tRNA(Sec) to selenocysteinyl-tRNA(Sec) required for selenoprotein biosynthesis.</text>
</comment>
<evidence type="ECO:0000256" key="1">
    <source>
        <dbReference type="ARBA" id="ARBA00001933"/>
    </source>
</evidence>
<protein>
    <recommendedName>
        <fullName evidence="6">O-phosphoseryl-tRNA(Sec) selenium transferase</fullName>
        <ecNumber evidence="5">2.9.1.2</ecNumber>
    </recommendedName>
    <alternativeName>
        <fullName evidence="13">Selenocysteine synthase</fullName>
    </alternativeName>
    <alternativeName>
        <fullName evidence="14">Selenocysteinyl-tRNA(Sec) synthase</fullName>
    </alternativeName>
    <alternativeName>
        <fullName evidence="15">Sep-tRNA:Sec-tRNA synthase</fullName>
    </alternativeName>
</protein>
<keyword evidence="12" id="KW-0711">Selenium</keyword>
<dbReference type="UniPathway" id="UPA00906">
    <property type="reaction ID" value="UER00898"/>
</dbReference>
<keyword evidence="8 17" id="KW-0808">Transferase</keyword>
<dbReference type="RefSeq" id="XP_067923866.1">
    <property type="nucleotide sequence ID" value="XM_068064158.1"/>
</dbReference>
<comment type="catalytic activity">
    <reaction evidence="16">
        <text>O-phospho-L-seryl-tRNA(Sec) + selenophosphate + H2O = L-selenocysteinyl-tRNA(Sec) + 2 phosphate</text>
        <dbReference type="Rhea" id="RHEA:25041"/>
        <dbReference type="Rhea" id="RHEA-COMP:9743"/>
        <dbReference type="Rhea" id="RHEA-COMP:9947"/>
        <dbReference type="ChEBI" id="CHEBI:15377"/>
        <dbReference type="ChEBI" id="CHEBI:16144"/>
        <dbReference type="ChEBI" id="CHEBI:43474"/>
        <dbReference type="ChEBI" id="CHEBI:78551"/>
        <dbReference type="ChEBI" id="CHEBI:78573"/>
        <dbReference type="EC" id="2.9.1.2"/>
    </reaction>
</comment>
<dbReference type="EC" id="2.9.1.2" evidence="5"/>
<dbReference type="InterPro" id="IPR008829">
    <property type="entry name" value="SepSecS/SepCysS"/>
</dbReference>
<dbReference type="PANTHER" id="PTHR12944">
    <property type="entry name" value="SOLUBLE LIVER ANTIGEN/LIVER PANCREAS ANTIGEN"/>
    <property type="match status" value="1"/>
</dbReference>
<evidence type="ECO:0000256" key="3">
    <source>
        <dbReference type="ARBA" id="ARBA00004822"/>
    </source>
</evidence>
<keyword evidence="7" id="KW-0820">tRNA-binding</keyword>
<dbReference type="AlphaFoldDB" id="A0A2C6L0F8"/>
<comment type="caution">
    <text evidence="17">The sequence shown here is derived from an EMBL/GenBank/DDBJ whole genome shotgun (WGS) entry which is preliminary data.</text>
</comment>